<dbReference type="RefSeq" id="WP_118941310.1">
    <property type="nucleotide sequence ID" value="NZ_CP032125.1"/>
</dbReference>
<organism evidence="1 2">
    <name type="scientific">Profundibacter amoris</name>
    <dbReference type="NCBI Taxonomy" id="2171755"/>
    <lineage>
        <taxon>Bacteria</taxon>
        <taxon>Pseudomonadati</taxon>
        <taxon>Pseudomonadota</taxon>
        <taxon>Alphaproteobacteria</taxon>
        <taxon>Rhodobacterales</taxon>
        <taxon>Paracoccaceae</taxon>
        <taxon>Profundibacter</taxon>
    </lineage>
</organism>
<dbReference type="KEGG" id="pamo:BAR1_01070"/>
<name>A0A347UCS4_9RHOB</name>
<dbReference type="PIRSF" id="PIRSF010372">
    <property type="entry name" value="PaiB"/>
    <property type="match status" value="1"/>
</dbReference>
<keyword evidence="2" id="KW-1185">Reference proteome</keyword>
<protein>
    <submittedName>
        <fullName evidence="1">FMN-binding negative transcriptional regulator</fullName>
    </submittedName>
</protein>
<dbReference type="Proteomes" id="UP000261704">
    <property type="component" value="Chromosome"/>
</dbReference>
<dbReference type="PANTHER" id="PTHR35802">
    <property type="entry name" value="PROTEASE SYNTHASE AND SPORULATION PROTEIN PAI 2"/>
    <property type="match status" value="1"/>
</dbReference>
<dbReference type="InterPro" id="IPR007396">
    <property type="entry name" value="TR_PAI2-type"/>
</dbReference>
<dbReference type="InterPro" id="IPR012349">
    <property type="entry name" value="Split_barrel_FMN-bd"/>
</dbReference>
<dbReference type="Pfam" id="PF04299">
    <property type="entry name" value="FMN_bind_2"/>
    <property type="match status" value="1"/>
</dbReference>
<sequence length="207" mass="22525">MHPNPAFCKTPAQTNLDFARERGFGILSINGDPAPLIAHIPFALSDDGKTADLHLVRSNPIAHACTGTMNAVIAVSGPDSYISPDWYGADDLVPTWNYTAIHLRGTLTRLLPEDLRASLDTLAAQFENRLLPKPPWSNAKMPPEALAKMMRMITPFRFDIETVDGTWKLGQNKPESARLSAAQNVQAYGIGSETALLAALMMAPDTE</sequence>
<dbReference type="Gene3D" id="2.30.110.10">
    <property type="entry name" value="Electron Transport, Fmn-binding Protein, Chain A"/>
    <property type="match status" value="1"/>
</dbReference>
<gene>
    <name evidence="1" type="ORF">BAR1_01070</name>
</gene>
<dbReference type="SUPFAM" id="SSF50475">
    <property type="entry name" value="FMN-binding split barrel"/>
    <property type="match status" value="1"/>
</dbReference>
<proteinExistence type="predicted"/>
<dbReference type="OrthoDB" id="9794948at2"/>
<dbReference type="AlphaFoldDB" id="A0A347UCS4"/>
<dbReference type="PANTHER" id="PTHR35802:SF1">
    <property type="entry name" value="PROTEASE SYNTHASE AND SPORULATION PROTEIN PAI 2"/>
    <property type="match status" value="1"/>
</dbReference>
<accession>A0A347UCS4</accession>
<dbReference type="EMBL" id="CP032125">
    <property type="protein sequence ID" value="AXX96652.1"/>
    <property type="molecule type" value="Genomic_DNA"/>
</dbReference>
<evidence type="ECO:0000313" key="2">
    <source>
        <dbReference type="Proteomes" id="UP000261704"/>
    </source>
</evidence>
<reference evidence="1 2" key="1">
    <citation type="submission" date="2018-09" db="EMBL/GenBank/DDBJ databases">
        <title>Profundibacter amoris BAR1 gen. nov., sp. nov., a new member of the Roseobacter clade isolated at Lokis Castle Vent Field on the Arctic Mid-Oceanic Ridge.</title>
        <authorList>
            <person name="Le Moine Bauer S."/>
            <person name="Sjoeberg A.G."/>
            <person name="L'Haridon S."/>
            <person name="Stokke R."/>
            <person name="Roalkvam I."/>
            <person name="Steen I.H."/>
            <person name="Dahle H."/>
        </authorList>
    </citation>
    <scope>NUCLEOTIDE SEQUENCE [LARGE SCALE GENOMIC DNA]</scope>
    <source>
        <strain evidence="1 2">BAR1</strain>
    </source>
</reference>
<evidence type="ECO:0000313" key="1">
    <source>
        <dbReference type="EMBL" id="AXX96652.1"/>
    </source>
</evidence>